<keyword evidence="10" id="KW-1185">Reference proteome</keyword>
<dbReference type="SMART" id="SM00388">
    <property type="entry name" value="HisKA"/>
    <property type="match status" value="1"/>
</dbReference>
<evidence type="ECO:0000259" key="8">
    <source>
        <dbReference type="PROSITE" id="PS50109"/>
    </source>
</evidence>
<dbReference type="PRINTS" id="PR00344">
    <property type="entry name" value="BCTRLSENSOR"/>
</dbReference>
<keyword evidence="7" id="KW-0902">Two-component regulatory system</keyword>
<keyword evidence="4" id="KW-0597">Phosphoprotein</keyword>
<reference evidence="10" key="1">
    <citation type="journal article" date="2019" name="Int. J. Syst. Evol. Microbiol.">
        <title>The Global Catalogue of Microorganisms (GCM) 10K type strain sequencing project: providing services to taxonomists for standard genome sequencing and annotation.</title>
        <authorList>
            <consortium name="The Broad Institute Genomics Platform"/>
            <consortium name="The Broad Institute Genome Sequencing Center for Infectious Disease"/>
            <person name="Wu L."/>
            <person name="Ma J."/>
        </authorList>
    </citation>
    <scope>NUCLEOTIDE SEQUENCE [LARGE SCALE GENOMIC DNA]</scope>
    <source>
        <strain evidence="10">KACC 13778</strain>
    </source>
</reference>
<proteinExistence type="predicted"/>
<dbReference type="InterPro" id="IPR003594">
    <property type="entry name" value="HATPase_dom"/>
</dbReference>
<evidence type="ECO:0000256" key="5">
    <source>
        <dbReference type="ARBA" id="ARBA00022679"/>
    </source>
</evidence>
<evidence type="ECO:0000256" key="6">
    <source>
        <dbReference type="ARBA" id="ARBA00022777"/>
    </source>
</evidence>
<keyword evidence="6 9" id="KW-0418">Kinase</keyword>
<dbReference type="InterPro" id="IPR005467">
    <property type="entry name" value="His_kinase_dom"/>
</dbReference>
<dbReference type="GO" id="GO:0016301">
    <property type="term" value="F:kinase activity"/>
    <property type="evidence" value="ECO:0007669"/>
    <property type="project" value="UniProtKB-KW"/>
</dbReference>
<dbReference type="Gene3D" id="3.30.450.40">
    <property type="match status" value="2"/>
</dbReference>
<comment type="caution">
    <text evidence="9">The sequence shown here is derived from an EMBL/GenBank/DDBJ whole genome shotgun (WGS) entry which is preliminary data.</text>
</comment>
<comment type="catalytic activity">
    <reaction evidence="1">
        <text>ATP + protein L-histidine = ADP + protein N-phospho-L-histidine.</text>
        <dbReference type="EC" id="2.7.13.3"/>
    </reaction>
</comment>
<evidence type="ECO:0000313" key="9">
    <source>
        <dbReference type="EMBL" id="MFC5491912.1"/>
    </source>
</evidence>
<gene>
    <name evidence="9" type="ORF">ACFPKY_02315</name>
</gene>
<evidence type="ECO:0000256" key="7">
    <source>
        <dbReference type="ARBA" id="ARBA00023012"/>
    </source>
</evidence>
<dbReference type="Gene3D" id="1.10.287.130">
    <property type="match status" value="1"/>
</dbReference>
<dbReference type="PANTHER" id="PTHR43711">
    <property type="entry name" value="TWO-COMPONENT HISTIDINE KINASE"/>
    <property type="match status" value="1"/>
</dbReference>
<dbReference type="PANTHER" id="PTHR43711:SF1">
    <property type="entry name" value="HISTIDINE KINASE 1"/>
    <property type="match status" value="1"/>
</dbReference>
<evidence type="ECO:0000256" key="1">
    <source>
        <dbReference type="ARBA" id="ARBA00000085"/>
    </source>
</evidence>
<dbReference type="Proteomes" id="UP001595956">
    <property type="component" value="Unassembled WGS sequence"/>
</dbReference>
<feature type="domain" description="Histidine kinase" evidence="8">
    <location>
        <begin position="370"/>
        <end position="586"/>
    </location>
</feature>
<dbReference type="InterPro" id="IPR003661">
    <property type="entry name" value="HisK_dim/P_dom"/>
</dbReference>
<dbReference type="EMBL" id="JBHSMD010000001">
    <property type="protein sequence ID" value="MFC5491912.1"/>
    <property type="molecule type" value="Genomic_DNA"/>
</dbReference>
<dbReference type="InterPro" id="IPR036097">
    <property type="entry name" value="HisK_dim/P_sf"/>
</dbReference>
<organism evidence="9 10">
    <name type="scientific">Nocardioides caricicola</name>
    <dbReference type="NCBI Taxonomy" id="634770"/>
    <lineage>
        <taxon>Bacteria</taxon>
        <taxon>Bacillati</taxon>
        <taxon>Actinomycetota</taxon>
        <taxon>Actinomycetes</taxon>
        <taxon>Propionibacteriales</taxon>
        <taxon>Nocardioidaceae</taxon>
        <taxon>Nocardioides</taxon>
    </lineage>
</organism>
<evidence type="ECO:0000256" key="2">
    <source>
        <dbReference type="ARBA" id="ARBA00004236"/>
    </source>
</evidence>
<evidence type="ECO:0000313" key="10">
    <source>
        <dbReference type="Proteomes" id="UP001595956"/>
    </source>
</evidence>
<dbReference type="InterPro" id="IPR036890">
    <property type="entry name" value="HATPase_C_sf"/>
</dbReference>
<dbReference type="InterPro" id="IPR004358">
    <property type="entry name" value="Sig_transdc_His_kin-like_C"/>
</dbReference>
<evidence type="ECO:0000256" key="4">
    <source>
        <dbReference type="ARBA" id="ARBA00022553"/>
    </source>
</evidence>
<dbReference type="InterPro" id="IPR029016">
    <property type="entry name" value="GAF-like_dom_sf"/>
</dbReference>
<dbReference type="Pfam" id="PF02518">
    <property type="entry name" value="HATPase_c"/>
    <property type="match status" value="1"/>
</dbReference>
<dbReference type="SUPFAM" id="SSF55874">
    <property type="entry name" value="ATPase domain of HSP90 chaperone/DNA topoisomerase II/histidine kinase"/>
    <property type="match status" value="1"/>
</dbReference>
<dbReference type="SUPFAM" id="SSF47384">
    <property type="entry name" value="Homodimeric domain of signal transducing histidine kinase"/>
    <property type="match status" value="1"/>
</dbReference>
<keyword evidence="5" id="KW-0808">Transferase</keyword>
<sequence>MSDDADFERPVRGSRWSDSQSRAALQAIAEGVSEIAGFDLVGIAAVRDDGYLHQLVVVGPEEARAALLDSLAPTQPLLDQLEVAEDWGALKFVPHDRMVLDIDRWGWRSDAPSEGLESDVWHPDNLLVAPLEDDDGSFIGFLGMELPRDGKVPSAEKRTLLAAYARQATQAIRVTLERERLVEQVRLANAAAEIVRMAAGSDSADEVLVTCGNEVVKGFRADSLWVQFLGPDKRCDGPLYVDGGATVRLPFGIRALVTAHAQRAWERQCVAVLAPERPMPGALAADQVETVLEFLASVEVESLLFVPIGSGADCIGVMGLTRGRLGAEWSEYEAAAALDIARDLGRSMREHQLVRELREVAEYRERMVATVAHDLKNPVSAVLGYAEILAGDPDLSEKSRTAVAAIERGGERLARVVDDLLALHSATDSDPLVDAGPVDLGVLAGEIVELNEPAAAARGVTLRMDRPAQPVVAHGDAGELDHLVTNLVSNAVKYTEAGGTVSVSVTAVGDEAVLTVTDDGIGISAEDQAKVFEEFFRSADPLATAQPGTGLGLAIVLRVVHRHDGRVELESEPGEGSTFRVYLPLA</sequence>
<comment type="subcellular location">
    <subcellularLocation>
        <location evidence="2">Cell membrane</location>
    </subcellularLocation>
</comment>
<name>A0ABW0MZ46_9ACTN</name>
<dbReference type="Pfam" id="PF00512">
    <property type="entry name" value="HisKA"/>
    <property type="match status" value="1"/>
</dbReference>
<dbReference type="SMART" id="SM00387">
    <property type="entry name" value="HATPase_c"/>
    <property type="match status" value="1"/>
</dbReference>
<accession>A0ABW0MZ46</accession>
<dbReference type="SUPFAM" id="SSF55781">
    <property type="entry name" value="GAF domain-like"/>
    <property type="match status" value="2"/>
</dbReference>
<dbReference type="CDD" id="cd00082">
    <property type="entry name" value="HisKA"/>
    <property type="match status" value="1"/>
</dbReference>
<dbReference type="Gene3D" id="3.30.565.10">
    <property type="entry name" value="Histidine kinase-like ATPase, C-terminal domain"/>
    <property type="match status" value="1"/>
</dbReference>
<dbReference type="EC" id="2.7.13.3" evidence="3"/>
<dbReference type="RefSeq" id="WP_345177855.1">
    <property type="nucleotide sequence ID" value="NZ_BAABFQ010000006.1"/>
</dbReference>
<dbReference type="PROSITE" id="PS50109">
    <property type="entry name" value="HIS_KIN"/>
    <property type="match status" value="1"/>
</dbReference>
<protein>
    <recommendedName>
        <fullName evidence="3">histidine kinase</fullName>
        <ecNumber evidence="3">2.7.13.3</ecNumber>
    </recommendedName>
</protein>
<evidence type="ECO:0000256" key="3">
    <source>
        <dbReference type="ARBA" id="ARBA00012438"/>
    </source>
</evidence>
<dbReference type="InterPro" id="IPR050736">
    <property type="entry name" value="Sensor_HK_Regulatory"/>
</dbReference>